<evidence type="ECO:0000313" key="2">
    <source>
        <dbReference type="EMBL" id="KAJ8787978.1"/>
    </source>
</evidence>
<dbReference type="AlphaFoldDB" id="A0AB34H9K1"/>
<sequence length="201" mass="21738">MTPKIFGHFHSGSIDDPLFCTLSLAAHAISNAWVAQISAMLGTSGAHGEEDERVKMMRTFPARLRCVPGTPASTPKANAQGSYTRARLPGAGKDVWDPWKHSGTPTEVFLPWVMERLLDLEAADLLVILSLLLASCVSCLAGIHPSLHGTHGQFSCLSCHPKKTSPKLRINAMGEMKGTQDLQRSGDIGYGPYSRKPHLVP</sequence>
<organism evidence="2 3">
    <name type="scientific">Eschrichtius robustus</name>
    <name type="common">California gray whale</name>
    <name type="synonym">Eschrichtius gibbosus</name>
    <dbReference type="NCBI Taxonomy" id="9764"/>
    <lineage>
        <taxon>Eukaryota</taxon>
        <taxon>Metazoa</taxon>
        <taxon>Chordata</taxon>
        <taxon>Craniata</taxon>
        <taxon>Vertebrata</taxon>
        <taxon>Euteleostomi</taxon>
        <taxon>Mammalia</taxon>
        <taxon>Eutheria</taxon>
        <taxon>Laurasiatheria</taxon>
        <taxon>Artiodactyla</taxon>
        <taxon>Whippomorpha</taxon>
        <taxon>Cetacea</taxon>
        <taxon>Mysticeti</taxon>
        <taxon>Eschrichtiidae</taxon>
        <taxon>Eschrichtius</taxon>
    </lineage>
</organism>
<dbReference type="Proteomes" id="UP001159641">
    <property type="component" value="Unassembled WGS sequence"/>
</dbReference>
<proteinExistence type="predicted"/>
<protein>
    <submittedName>
        <fullName evidence="2">Uncharacterized protein</fullName>
    </submittedName>
</protein>
<feature type="region of interest" description="Disordered" evidence="1">
    <location>
        <begin position="181"/>
        <end position="201"/>
    </location>
</feature>
<keyword evidence="3" id="KW-1185">Reference proteome</keyword>
<evidence type="ECO:0000313" key="3">
    <source>
        <dbReference type="Proteomes" id="UP001159641"/>
    </source>
</evidence>
<dbReference type="EMBL" id="JAIQCJ010001688">
    <property type="protein sequence ID" value="KAJ8787978.1"/>
    <property type="molecule type" value="Genomic_DNA"/>
</dbReference>
<comment type="caution">
    <text evidence="2">The sequence shown here is derived from an EMBL/GenBank/DDBJ whole genome shotgun (WGS) entry which is preliminary data.</text>
</comment>
<accession>A0AB34H9K1</accession>
<gene>
    <name evidence="2" type="ORF">J1605_005636</name>
</gene>
<name>A0AB34H9K1_ESCRO</name>
<evidence type="ECO:0000256" key="1">
    <source>
        <dbReference type="SAM" id="MobiDB-lite"/>
    </source>
</evidence>
<reference evidence="2 3" key="1">
    <citation type="submission" date="2022-11" db="EMBL/GenBank/DDBJ databases">
        <title>Whole genome sequence of Eschrichtius robustus ER-17-0199.</title>
        <authorList>
            <person name="Bruniche-Olsen A."/>
            <person name="Black A.N."/>
            <person name="Fields C.J."/>
            <person name="Walden K."/>
            <person name="Dewoody J.A."/>
        </authorList>
    </citation>
    <scope>NUCLEOTIDE SEQUENCE [LARGE SCALE GENOMIC DNA]</scope>
    <source>
        <strain evidence="2">ER-17-0199</strain>
        <tissue evidence="2">Blubber</tissue>
    </source>
</reference>